<keyword evidence="2" id="KW-0813">Transport</keyword>
<organism evidence="7 8">
    <name type="scientific">Pseudomonas putida</name>
    <name type="common">Arthrobacter siderocapsulatus</name>
    <dbReference type="NCBI Taxonomy" id="303"/>
    <lineage>
        <taxon>Bacteria</taxon>
        <taxon>Pseudomonadati</taxon>
        <taxon>Pseudomonadota</taxon>
        <taxon>Gammaproteobacteria</taxon>
        <taxon>Pseudomonadales</taxon>
        <taxon>Pseudomonadaceae</taxon>
        <taxon>Pseudomonas</taxon>
    </lineage>
</organism>
<evidence type="ECO:0000256" key="5">
    <source>
        <dbReference type="ARBA" id="ARBA00023136"/>
    </source>
</evidence>
<dbReference type="Pfam" id="PF03169">
    <property type="entry name" value="OPT"/>
    <property type="match status" value="1"/>
</dbReference>
<feature type="transmembrane region" description="Helical" evidence="6">
    <location>
        <begin position="314"/>
        <end position="335"/>
    </location>
</feature>
<feature type="transmembrane region" description="Helical" evidence="6">
    <location>
        <begin position="557"/>
        <end position="579"/>
    </location>
</feature>
<evidence type="ECO:0000256" key="2">
    <source>
        <dbReference type="ARBA" id="ARBA00022448"/>
    </source>
</evidence>
<name>A0A1X0ZZL0_PSEPU</name>
<dbReference type="EMBL" id="NBWC01000012">
    <property type="protein sequence ID" value="ORL65032.1"/>
    <property type="molecule type" value="Genomic_DNA"/>
</dbReference>
<keyword evidence="3 6" id="KW-0812">Transmembrane</keyword>
<protein>
    <submittedName>
        <fullName evidence="7">Peptide transporter</fullName>
    </submittedName>
</protein>
<evidence type="ECO:0000256" key="6">
    <source>
        <dbReference type="SAM" id="Phobius"/>
    </source>
</evidence>
<feature type="transmembrane region" description="Helical" evidence="6">
    <location>
        <begin position="427"/>
        <end position="448"/>
    </location>
</feature>
<evidence type="ECO:0000256" key="1">
    <source>
        <dbReference type="ARBA" id="ARBA00004141"/>
    </source>
</evidence>
<feature type="transmembrane region" description="Helical" evidence="6">
    <location>
        <begin position="215"/>
        <end position="240"/>
    </location>
</feature>
<feature type="transmembrane region" description="Helical" evidence="6">
    <location>
        <begin position="487"/>
        <end position="508"/>
    </location>
</feature>
<sequence>MGHAPPTVLPTIRVERELSLRAVLTGMVLGILLTPSNVYAGLKIGWSFNMSIIALLVGFALWQGLAGSRKGRPTWSLHESNINQTVASASASIVSGGLVAPIPAYTLLTGHQLDPVPMMAWVFSVSFLGIWIAWYLRPTLLADPNLKFPEGMATLETLQQIYNHGREAMTRIRVLFSAALLSGLVKWIDVFAWAIPRWSPTPTLERLTFTADPSLMLIGFGSIIGIRVGLTLLFGAALAWGGLAPGLIDHGWVVLAPDASGPQFAALVEWLLWPGVSLMVCATLTSLAVRLLQERRRVPADLRASRAPCTKIRFSPWPASGLLLSIALVVPLQALLFGIDWWMALLSIPLAVCLAVVAARVVGATGIAPIGAIGKLSQLSFGLIAPGQVTINLMSANTAGGAAGQSTDLMNDFKVGQAIGATPHKQLIAQCIGILIGSVFGVLVYLTLIPDPQALLLTQQWPAPAVATWKAVAQTLTQGLQALSSEIRFAIVAGSFVGVLLGALDSLLPQRAARWLPSTAALGLAFILPASISMMMGSGAVLTWLVSCRWPNVTERFAITAAAGLIAGESILGVGASFWEMLRTL</sequence>
<accession>A0A1X0ZZL0</accession>
<dbReference type="OrthoDB" id="9809340at2"/>
<feature type="transmembrane region" description="Helical" evidence="6">
    <location>
        <begin position="46"/>
        <end position="65"/>
    </location>
</feature>
<dbReference type="PANTHER" id="PTHR31645:SF0">
    <property type="entry name" value="OLIGOPEPTIDE TRANSPORTER YGL114W-RELATED"/>
    <property type="match status" value="1"/>
</dbReference>
<evidence type="ECO:0000256" key="4">
    <source>
        <dbReference type="ARBA" id="ARBA00022989"/>
    </source>
</evidence>
<dbReference type="Proteomes" id="UP000193675">
    <property type="component" value="Unassembled WGS sequence"/>
</dbReference>
<dbReference type="PANTHER" id="PTHR31645">
    <property type="entry name" value="OLIGOPEPTIDE TRANSPORTER YGL114W-RELATED"/>
    <property type="match status" value="1"/>
</dbReference>
<feature type="transmembrane region" description="Helical" evidence="6">
    <location>
        <begin position="118"/>
        <end position="136"/>
    </location>
</feature>
<dbReference type="RefSeq" id="WP_084855690.1">
    <property type="nucleotide sequence ID" value="NZ_NBWC01000012.1"/>
</dbReference>
<keyword evidence="4 6" id="KW-1133">Transmembrane helix</keyword>
<dbReference type="InterPro" id="IPR004813">
    <property type="entry name" value="OPT"/>
</dbReference>
<proteinExistence type="predicted"/>
<comment type="subcellular location">
    <subcellularLocation>
        <location evidence="1">Membrane</location>
        <topology evidence="1">Multi-pass membrane protein</topology>
    </subcellularLocation>
</comment>
<dbReference type="GO" id="GO:0035673">
    <property type="term" value="F:oligopeptide transmembrane transporter activity"/>
    <property type="evidence" value="ECO:0007669"/>
    <property type="project" value="InterPro"/>
</dbReference>
<dbReference type="GO" id="GO:0016020">
    <property type="term" value="C:membrane"/>
    <property type="evidence" value="ECO:0007669"/>
    <property type="project" value="UniProtKB-SubCell"/>
</dbReference>
<keyword evidence="5 6" id="KW-0472">Membrane</keyword>
<feature type="transmembrane region" description="Helical" evidence="6">
    <location>
        <begin position="520"/>
        <end position="545"/>
    </location>
</feature>
<evidence type="ECO:0000313" key="8">
    <source>
        <dbReference type="Proteomes" id="UP000193675"/>
    </source>
</evidence>
<feature type="transmembrane region" description="Helical" evidence="6">
    <location>
        <begin position="341"/>
        <end position="362"/>
    </location>
</feature>
<feature type="transmembrane region" description="Helical" evidence="6">
    <location>
        <begin position="271"/>
        <end position="293"/>
    </location>
</feature>
<dbReference type="AlphaFoldDB" id="A0A1X0ZZL0"/>
<feature type="transmembrane region" description="Helical" evidence="6">
    <location>
        <begin position="20"/>
        <end position="40"/>
    </location>
</feature>
<feature type="transmembrane region" description="Helical" evidence="6">
    <location>
        <begin position="86"/>
        <end position="106"/>
    </location>
</feature>
<feature type="transmembrane region" description="Helical" evidence="6">
    <location>
        <begin position="174"/>
        <end position="195"/>
    </location>
</feature>
<evidence type="ECO:0000256" key="3">
    <source>
        <dbReference type="ARBA" id="ARBA00022692"/>
    </source>
</evidence>
<evidence type="ECO:0000313" key="7">
    <source>
        <dbReference type="EMBL" id="ORL65032.1"/>
    </source>
</evidence>
<gene>
    <name evidence="7" type="ORF">B7H17_09935</name>
</gene>
<comment type="caution">
    <text evidence="7">The sequence shown here is derived from an EMBL/GenBank/DDBJ whole genome shotgun (WGS) entry which is preliminary data.</text>
</comment>
<dbReference type="InterPro" id="IPR045035">
    <property type="entry name" value="YSL-like"/>
</dbReference>
<reference evidence="7 8" key="1">
    <citation type="submission" date="2017-04" db="EMBL/GenBank/DDBJ databases">
        <title>Presence of VIM-2 positive Pseudomonas species in chickens and their surrounding environment.</title>
        <authorList>
            <person name="Zhang R."/>
        </authorList>
    </citation>
    <scope>NUCLEOTIDE SEQUENCE [LARGE SCALE GENOMIC DNA]</scope>
    <source>
        <strain evidence="7 8">DZ-C18</strain>
    </source>
</reference>